<sequence>MYSVVAVNALLTHFSPRCAKKLSMSLVAFIQRGLGEAVILNCFSDEIHALPPEKCLISVTFI</sequence>
<name>A0A2R6CCW9_9ARCH</name>
<protein>
    <submittedName>
        <fullName evidence="1">Uncharacterized protein</fullName>
    </submittedName>
</protein>
<comment type="caution">
    <text evidence="1">The sequence shown here is derived from an EMBL/GenBank/DDBJ whole genome shotgun (WGS) entry which is preliminary data.</text>
</comment>
<dbReference type="AlphaFoldDB" id="A0A2R6CCW9"/>
<gene>
    <name evidence="1" type="ORF">B9Q04_04600</name>
</gene>
<evidence type="ECO:0000313" key="1">
    <source>
        <dbReference type="EMBL" id="PSO08626.1"/>
    </source>
</evidence>
<proteinExistence type="predicted"/>
<organism evidence="1 2">
    <name type="scientific">Candidatus Marsarchaeota G2 archaeon BE_D</name>
    <dbReference type="NCBI Taxonomy" id="1978158"/>
    <lineage>
        <taxon>Archaea</taxon>
        <taxon>Candidatus Marsarchaeota</taxon>
        <taxon>Candidatus Marsarchaeota group 2</taxon>
    </lineage>
</organism>
<dbReference type="Proteomes" id="UP000242015">
    <property type="component" value="Unassembled WGS sequence"/>
</dbReference>
<reference evidence="1 2" key="1">
    <citation type="submission" date="2017-04" db="EMBL/GenBank/DDBJ databases">
        <title>Novel microbial lineages endemic to geothermal iron-oxide mats fill important gaps in the evolutionary history of Archaea.</title>
        <authorList>
            <person name="Jay Z.J."/>
            <person name="Beam J.P."/>
            <person name="Dlakic M."/>
            <person name="Rusch D.B."/>
            <person name="Kozubal M.A."/>
            <person name="Inskeep W.P."/>
        </authorList>
    </citation>
    <scope>NUCLEOTIDE SEQUENCE [LARGE SCALE GENOMIC DNA]</scope>
    <source>
        <strain evidence="1">BE_D</strain>
    </source>
</reference>
<dbReference type="EMBL" id="NEXF01000067">
    <property type="protein sequence ID" value="PSO08626.1"/>
    <property type="molecule type" value="Genomic_DNA"/>
</dbReference>
<accession>A0A2R6CCW9</accession>
<evidence type="ECO:0000313" key="2">
    <source>
        <dbReference type="Proteomes" id="UP000242015"/>
    </source>
</evidence>